<reference evidence="2 3" key="1">
    <citation type="submission" date="2021-05" db="EMBL/GenBank/DDBJ databases">
        <title>A novel Methanospirillum isolate from a pyrite-forming mixed culture.</title>
        <authorList>
            <person name="Bunk B."/>
            <person name="Sproer C."/>
            <person name="Spring S."/>
            <person name="Pester M."/>
        </authorList>
    </citation>
    <scope>NUCLEOTIDE SEQUENCE [LARGE SCALE GENOMIC DNA]</scope>
    <source>
        <strain evidence="2 3">J.3.6.1-F.2.7.3</strain>
    </source>
</reference>
<dbReference type="PANTHER" id="PTHR35601:SF1">
    <property type="entry name" value="TOXIN RELE"/>
    <property type="match status" value="1"/>
</dbReference>
<protein>
    <submittedName>
        <fullName evidence="2">Type II toxin-antitoxin system RelE/ParE family toxin</fullName>
    </submittedName>
</protein>
<dbReference type="Pfam" id="PF05016">
    <property type="entry name" value="ParE_toxin"/>
    <property type="match status" value="1"/>
</dbReference>
<dbReference type="InterPro" id="IPR035093">
    <property type="entry name" value="RelE/ParE_toxin_dom_sf"/>
</dbReference>
<dbReference type="AlphaFoldDB" id="A0A8E7B500"/>
<dbReference type="PANTHER" id="PTHR35601">
    <property type="entry name" value="TOXIN RELE"/>
    <property type="match status" value="1"/>
</dbReference>
<dbReference type="Gene3D" id="3.30.2310.20">
    <property type="entry name" value="RelE-like"/>
    <property type="match status" value="1"/>
</dbReference>
<accession>A0A8E7B500</accession>
<keyword evidence="3" id="KW-1185">Reference proteome</keyword>
<gene>
    <name evidence="2" type="ORF">KHC33_11110</name>
</gene>
<evidence type="ECO:0000313" key="2">
    <source>
        <dbReference type="EMBL" id="QVV90618.1"/>
    </source>
</evidence>
<dbReference type="InterPro" id="IPR007712">
    <property type="entry name" value="RelE/ParE_toxin"/>
</dbReference>
<dbReference type="KEGG" id="mrtj:KHC33_11110"/>
<dbReference type="RefSeq" id="WP_214421384.1">
    <property type="nucleotide sequence ID" value="NZ_CP075546.1"/>
</dbReference>
<dbReference type="GeneID" id="65097740"/>
<evidence type="ECO:0000256" key="1">
    <source>
        <dbReference type="ARBA" id="ARBA00022649"/>
    </source>
</evidence>
<organism evidence="2 3">
    <name type="scientific">Methanospirillum purgamenti</name>
    <dbReference type="NCBI Taxonomy" id="2834276"/>
    <lineage>
        <taxon>Archaea</taxon>
        <taxon>Methanobacteriati</taxon>
        <taxon>Methanobacteriota</taxon>
        <taxon>Stenosarchaea group</taxon>
        <taxon>Methanomicrobia</taxon>
        <taxon>Methanomicrobiales</taxon>
        <taxon>Methanospirillaceae</taxon>
        <taxon>Methanospirillum</taxon>
    </lineage>
</organism>
<dbReference type="SUPFAM" id="SSF143011">
    <property type="entry name" value="RelE-like"/>
    <property type="match status" value="1"/>
</dbReference>
<sequence length="78" mass="9375">MFFSDEAKYTLERLQRDVAVRIRDKIKYLEKVNNPRKYLRKVEGISDIPTYRYRIGDYRAFLTFEDDKLIIIVIGIGK</sequence>
<dbReference type="Proteomes" id="UP000680656">
    <property type="component" value="Chromosome"/>
</dbReference>
<evidence type="ECO:0000313" key="3">
    <source>
        <dbReference type="Proteomes" id="UP000680656"/>
    </source>
</evidence>
<keyword evidence="1" id="KW-1277">Toxin-antitoxin system</keyword>
<dbReference type="EMBL" id="CP075546">
    <property type="protein sequence ID" value="QVV90618.1"/>
    <property type="molecule type" value="Genomic_DNA"/>
</dbReference>
<name>A0A8E7B500_9EURY</name>
<proteinExistence type="predicted"/>